<evidence type="ECO:0000256" key="2">
    <source>
        <dbReference type="ARBA" id="ARBA00022840"/>
    </source>
</evidence>
<dbReference type="GO" id="GO:0005874">
    <property type="term" value="C:microtubule"/>
    <property type="evidence" value="ECO:0007669"/>
    <property type="project" value="UniProtKB-KW"/>
</dbReference>
<reference evidence="8" key="2">
    <citation type="submission" date="2019-06" db="EMBL/GenBank/DDBJ databases">
        <title>Genomics analysis of Aphanomyces spp. identifies a new class of oomycete effector associated with host adaptation.</title>
        <authorList>
            <person name="Gaulin E."/>
        </authorList>
    </citation>
    <scope>NUCLEOTIDE SEQUENCE</scope>
    <source>
        <strain evidence="8">CBS 578.67</strain>
    </source>
</reference>
<keyword evidence="10" id="KW-1185">Reference proteome</keyword>
<dbReference type="GO" id="GO:0007018">
    <property type="term" value="P:microtubule-based movement"/>
    <property type="evidence" value="ECO:0007669"/>
    <property type="project" value="InterPro"/>
</dbReference>
<evidence type="ECO:0000256" key="5">
    <source>
        <dbReference type="SAM" id="Coils"/>
    </source>
</evidence>
<feature type="coiled-coil region" evidence="5">
    <location>
        <begin position="238"/>
        <end position="265"/>
    </location>
</feature>
<dbReference type="PANTHER" id="PTHR47972:SF28">
    <property type="entry name" value="KINESIN-LIKE PROTEIN KLP-3"/>
    <property type="match status" value="1"/>
</dbReference>
<dbReference type="AlphaFoldDB" id="A0A485LKJ4"/>
<evidence type="ECO:0000256" key="1">
    <source>
        <dbReference type="ARBA" id="ARBA00022741"/>
    </source>
</evidence>
<dbReference type="InterPro" id="IPR019821">
    <property type="entry name" value="Kinesin_motor_CS"/>
</dbReference>
<dbReference type="InterPro" id="IPR036961">
    <property type="entry name" value="Kinesin_motor_dom_sf"/>
</dbReference>
<name>A0A485LKJ4_9STRA</name>
<dbReference type="OrthoDB" id="3176171at2759"/>
<comment type="similarity">
    <text evidence="3 4">Belongs to the TRAFAC class myosin-kinesin ATPase superfamily. Kinesin family.</text>
</comment>
<organism evidence="9 10">
    <name type="scientific">Aphanomyces stellatus</name>
    <dbReference type="NCBI Taxonomy" id="120398"/>
    <lineage>
        <taxon>Eukaryota</taxon>
        <taxon>Sar</taxon>
        <taxon>Stramenopiles</taxon>
        <taxon>Oomycota</taxon>
        <taxon>Saprolegniomycetes</taxon>
        <taxon>Saprolegniales</taxon>
        <taxon>Verrucalvaceae</taxon>
        <taxon>Aphanomyces</taxon>
    </lineage>
</organism>
<keyword evidence="1 3" id="KW-0547">Nucleotide-binding</keyword>
<dbReference type="PANTHER" id="PTHR47972">
    <property type="entry name" value="KINESIN-LIKE PROTEIN KLP-3"/>
    <property type="match status" value="1"/>
</dbReference>
<keyword evidence="2 3" id="KW-0067">ATP-binding</keyword>
<dbReference type="EMBL" id="CAADRA010007028">
    <property type="protein sequence ID" value="VFT98461.1"/>
    <property type="molecule type" value="Genomic_DNA"/>
</dbReference>
<reference evidence="9 10" key="1">
    <citation type="submission" date="2019-03" db="EMBL/GenBank/DDBJ databases">
        <authorList>
            <person name="Gaulin E."/>
            <person name="Dumas B."/>
        </authorList>
    </citation>
    <scope>NUCLEOTIDE SEQUENCE [LARGE SCALE GENOMIC DNA]</scope>
    <source>
        <strain evidence="9">CBS 568.67</strain>
    </source>
</reference>
<dbReference type="Proteomes" id="UP000332933">
    <property type="component" value="Unassembled WGS sequence"/>
</dbReference>
<evidence type="ECO:0000256" key="3">
    <source>
        <dbReference type="PROSITE-ProRule" id="PRU00283"/>
    </source>
</evidence>
<sequence length="598" mass="67252">MHRISSTDDKKRDRSLSMSLSSSSYVSPQRRQPKKKPMLDREKLLDLSLNQATFAMEADTGFPETPEYFRQQRKRVPTVPRVSPLHTKTAAAAAPLPKMEQQSFLQTRVHTLTQALIKANQHHKRTQEHLTWALEEHAIVQFEKLQLQMQLSDMESTAASSSEDHPMTDSIDEETTAVSMDVVVRIEALAGQATQLRQDNSALKASFVAECQGLQDALGRLRMSLHAQQAAVAQATASRDHEREMAALEARCKALMDDRKAMHNTIQELRGNIRVYCRIRPTMEKGVVHVESESRLTIQDGSQEVAFTLDKVFDQHQSQQDVFRDVQPLITSAMDGYNVCILAYGQTGSGKTHTMMGNLRSECDRGLCARIFQHVFEHMDNHDNQSEVDMHMSCIEIYNEKLVDLVQPSPVPLDVRMDKKNGVNVPNRTWVAVSKVDECMLVMEKALRHRSVAANDLNDASSRSHCITSLKLRRVNRQNVAVESKINLVDLAGSERLGTSNSEGDRRSEAQHINKSLLALRHVLLQLKNKQDYVSYRDSKLTMLLQDAIGGHAKTLLFVCVNPALKCAHESKCSLAFGERANVVELGKAKQNAMKLKK</sequence>
<gene>
    <name evidence="9" type="primary">Aste57867_21792</name>
    <name evidence="8" type="ORF">As57867_021723</name>
    <name evidence="9" type="ORF">ASTE57867_21792</name>
</gene>
<dbReference type="InterPro" id="IPR027417">
    <property type="entry name" value="P-loop_NTPase"/>
</dbReference>
<feature type="region of interest" description="Disordered" evidence="6">
    <location>
        <begin position="1"/>
        <end position="40"/>
    </location>
</feature>
<dbReference type="SUPFAM" id="SSF52540">
    <property type="entry name" value="P-loop containing nucleoside triphosphate hydrolases"/>
    <property type="match status" value="1"/>
</dbReference>
<dbReference type="SMART" id="SM00129">
    <property type="entry name" value="KISc"/>
    <property type="match status" value="1"/>
</dbReference>
<accession>A0A485LKJ4</accession>
<proteinExistence type="inferred from homology"/>
<keyword evidence="4" id="KW-0493">Microtubule</keyword>
<protein>
    <recommendedName>
        <fullName evidence="4">Kinesin-like protein</fullName>
    </recommendedName>
</protein>
<evidence type="ECO:0000256" key="4">
    <source>
        <dbReference type="RuleBase" id="RU000394"/>
    </source>
</evidence>
<dbReference type="GO" id="GO:0003777">
    <property type="term" value="F:microtubule motor activity"/>
    <property type="evidence" value="ECO:0007669"/>
    <property type="project" value="InterPro"/>
</dbReference>
<dbReference type="Gene3D" id="3.40.850.10">
    <property type="entry name" value="Kinesin motor domain"/>
    <property type="match status" value="1"/>
</dbReference>
<dbReference type="PROSITE" id="PS50067">
    <property type="entry name" value="KINESIN_MOTOR_2"/>
    <property type="match status" value="1"/>
</dbReference>
<keyword evidence="5" id="KW-0175">Coiled coil</keyword>
<dbReference type="InterPro" id="IPR027640">
    <property type="entry name" value="Kinesin-like_fam"/>
</dbReference>
<feature type="compositionally biased region" description="Basic and acidic residues" evidence="6">
    <location>
        <begin position="1"/>
        <end position="15"/>
    </location>
</feature>
<dbReference type="GO" id="GO:0005524">
    <property type="term" value="F:ATP binding"/>
    <property type="evidence" value="ECO:0007669"/>
    <property type="project" value="UniProtKB-UniRule"/>
</dbReference>
<evidence type="ECO:0000313" key="9">
    <source>
        <dbReference type="EMBL" id="VFT98461.1"/>
    </source>
</evidence>
<dbReference type="InterPro" id="IPR001752">
    <property type="entry name" value="Kinesin_motor_dom"/>
</dbReference>
<evidence type="ECO:0000259" key="7">
    <source>
        <dbReference type="PROSITE" id="PS50067"/>
    </source>
</evidence>
<dbReference type="EMBL" id="VJMH01007002">
    <property type="protein sequence ID" value="KAF0686421.1"/>
    <property type="molecule type" value="Genomic_DNA"/>
</dbReference>
<dbReference type="GO" id="GO:0008017">
    <property type="term" value="F:microtubule binding"/>
    <property type="evidence" value="ECO:0007669"/>
    <property type="project" value="InterPro"/>
</dbReference>
<dbReference type="PROSITE" id="PS00411">
    <property type="entry name" value="KINESIN_MOTOR_1"/>
    <property type="match status" value="1"/>
</dbReference>
<dbReference type="Pfam" id="PF00225">
    <property type="entry name" value="Kinesin"/>
    <property type="match status" value="1"/>
</dbReference>
<dbReference type="PRINTS" id="PR00380">
    <property type="entry name" value="KINESINHEAVY"/>
</dbReference>
<evidence type="ECO:0000256" key="6">
    <source>
        <dbReference type="SAM" id="MobiDB-lite"/>
    </source>
</evidence>
<evidence type="ECO:0000313" key="10">
    <source>
        <dbReference type="Proteomes" id="UP000332933"/>
    </source>
</evidence>
<feature type="domain" description="Kinesin motor" evidence="7">
    <location>
        <begin position="272"/>
        <end position="584"/>
    </location>
</feature>
<evidence type="ECO:0000313" key="8">
    <source>
        <dbReference type="EMBL" id="KAF0686421.1"/>
    </source>
</evidence>
<feature type="binding site" evidence="3">
    <location>
        <begin position="345"/>
        <end position="352"/>
    </location>
    <ligand>
        <name>ATP</name>
        <dbReference type="ChEBI" id="CHEBI:30616"/>
    </ligand>
</feature>
<keyword evidence="3 4" id="KW-0505">Motor protein</keyword>